<proteinExistence type="predicted"/>
<evidence type="ECO:0000313" key="2">
    <source>
        <dbReference type="Proteomes" id="UP001597118"/>
    </source>
</evidence>
<dbReference type="EMBL" id="JBHUDG010000039">
    <property type="protein sequence ID" value="MFD1631064.1"/>
    <property type="molecule type" value="Genomic_DNA"/>
</dbReference>
<sequence length="317" mass="37812">METKIIDKIALLFRASKKKYKRVKDKYSTDFIYDFKIEQAEFFNDNPSGLRWLITLYISWKKNGTLPEEVKSNIYLGSYESYQNYVKSVFGLQHKFISEFKEAMEMYFQDPEKSKDLIERLDEGVELNREQFLLAVELYYIFIYEIIELYVNDNFLEYKTLLINPLPEIKNSTKVGVNIRPEVTKIQMRDLCDEQIKKLYIGLLKEKFIDERTSYISFRRILIPKGIKDEDKIIWIDIADNKMVNKVTLLEFVSLLIDEKSVQNKFIINYCKIYSLKEGEKTIPRTSLQNSRRHFENKIEKNSKREKIRGLIANVLM</sequence>
<reference evidence="2" key="1">
    <citation type="journal article" date="2019" name="Int. J. Syst. Evol. Microbiol.">
        <title>The Global Catalogue of Microorganisms (GCM) 10K type strain sequencing project: providing services to taxonomists for standard genome sequencing and annotation.</title>
        <authorList>
            <consortium name="The Broad Institute Genomics Platform"/>
            <consortium name="The Broad Institute Genome Sequencing Center for Infectious Disease"/>
            <person name="Wu L."/>
            <person name="Ma J."/>
        </authorList>
    </citation>
    <scope>NUCLEOTIDE SEQUENCE [LARGE SCALE GENOMIC DNA]</scope>
    <source>
        <strain evidence="2">CCUG 53762</strain>
    </source>
</reference>
<protein>
    <submittedName>
        <fullName evidence="1">Uncharacterized protein</fullName>
    </submittedName>
</protein>
<keyword evidence="2" id="KW-1185">Reference proteome</keyword>
<comment type="caution">
    <text evidence="1">The sequence shown here is derived from an EMBL/GenBank/DDBJ whole genome shotgun (WGS) entry which is preliminary data.</text>
</comment>
<organism evidence="1 2">
    <name type="scientific">Pseudopedobacter beijingensis</name>
    <dbReference type="NCBI Taxonomy" id="1207056"/>
    <lineage>
        <taxon>Bacteria</taxon>
        <taxon>Pseudomonadati</taxon>
        <taxon>Bacteroidota</taxon>
        <taxon>Sphingobacteriia</taxon>
        <taxon>Sphingobacteriales</taxon>
        <taxon>Sphingobacteriaceae</taxon>
        <taxon>Pseudopedobacter</taxon>
    </lineage>
</organism>
<name>A0ABW4IFA3_9SPHI</name>
<dbReference type="Proteomes" id="UP001597118">
    <property type="component" value="Unassembled WGS sequence"/>
</dbReference>
<evidence type="ECO:0000313" key="1">
    <source>
        <dbReference type="EMBL" id="MFD1631064.1"/>
    </source>
</evidence>
<accession>A0ABW4IFA3</accession>
<gene>
    <name evidence="1" type="ORF">ACFSAH_14400</name>
</gene>
<dbReference type="RefSeq" id="WP_379663436.1">
    <property type="nucleotide sequence ID" value="NZ_JBHUDG010000039.1"/>
</dbReference>